<dbReference type="OrthoDB" id="5493262at2"/>
<proteinExistence type="predicted"/>
<dbReference type="AlphaFoldDB" id="A0A2N6PH17"/>
<feature type="region of interest" description="Disordered" evidence="1">
    <location>
        <begin position="77"/>
        <end position="107"/>
    </location>
</feature>
<dbReference type="RefSeq" id="WP_102162334.1">
    <property type="nucleotide sequence ID" value="NZ_PNFZ01000004.1"/>
</dbReference>
<keyword evidence="3" id="KW-1185">Reference proteome</keyword>
<dbReference type="InterPro" id="IPR012467">
    <property type="entry name" value="DUF1684"/>
</dbReference>
<feature type="compositionally biased region" description="Basic and acidic residues" evidence="1">
    <location>
        <begin position="80"/>
        <end position="90"/>
    </location>
</feature>
<evidence type="ECO:0000313" key="2">
    <source>
        <dbReference type="EMBL" id="PMB97990.1"/>
    </source>
</evidence>
<protein>
    <recommendedName>
        <fullName evidence="4">DUF1684 domain-containing protein</fullName>
    </recommendedName>
</protein>
<organism evidence="2 3">
    <name type="scientific">Brevibacterium luteolum</name>
    <dbReference type="NCBI Taxonomy" id="199591"/>
    <lineage>
        <taxon>Bacteria</taxon>
        <taxon>Bacillati</taxon>
        <taxon>Actinomycetota</taxon>
        <taxon>Actinomycetes</taxon>
        <taxon>Micrococcales</taxon>
        <taxon>Brevibacteriaceae</taxon>
        <taxon>Brevibacterium</taxon>
    </lineage>
</organism>
<accession>A0A2N6PH17</accession>
<evidence type="ECO:0000313" key="3">
    <source>
        <dbReference type="Proteomes" id="UP000235703"/>
    </source>
</evidence>
<dbReference type="PANTHER" id="PTHR41913">
    <property type="entry name" value="DUF1684 DOMAIN-CONTAINING PROTEIN"/>
    <property type="match status" value="1"/>
</dbReference>
<dbReference type="Pfam" id="PF07920">
    <property type="entry name" value="DUF1684"/>
    <property type="match status" value="1"/>
</dbReference>
<comment type="caution">
    <text evidence="2">The sequence shown here is derived from an EMBL/GenBank/DDBJ whole genome shotgun (WGS) entry which is preliminary data.</text>
</comment>
<gene>
    <name evidence="2" type="ORF">CJ198_09275</name>
</gene>
<dbReference type="Proteomes" id="UP000235703">
    <property type="component" value="Unassembled WGS sequence"/>
</dbReference>
<reference evidence="2 3" key="1">
    <citation type="submission" date="2017-09" db="EMBL/GenBank/DDBJ databases">
        <title>Bacterial strain isolated from the female urinary microbiota.</title>
        <authorList>
            <person name="Thomas-White K."/>
            <person name="Kumar N."/>
            <person name="Forster S."/>
            <person name="Putonti C."/>
            <person name="Lawley T."/>
            <person name="Wolfe A.J."/>
        </authorList>
    </citation>
    <scope>NUCLEOTIDE SEQUENCE [LARGE SCALE GENOMIC DNA]</scope>
    <source>
        <strain evidence="2 3">UMB0680</strain>
    </source>
</reference>
<evidence type="ECO:0000256" key="1">
    <source>
        <dbReference type="SAM" id="MobiDB-lite"/>
    </source>
</evidence>
<dbReference type="PANTHER" id="PTHR41913:SF1">
    <property type="entry name" value="DUF1684 DOMAIN-CONTAINING PROTEIN"/>
    <property type="match status" value="1"/>
</dbReference>
<dbReference type="EMBL" id="PNFZ01000004">
    <property type="protein sequence ID" value="PMB97990.1"/>
    <property type="molecule type" value="Genomic_DNA"/>
</dbReference>
<sequence>MDQYSAEWQAWHDARISDLATPFGWLSVTGLTWLTSSQPVTWPEAPGTFTVDGDWVHFTLADGVSAGPSKAALEVMSRPAGERSGGDAAHDSIPARASHPSAEVRVDSSESMSARLDDGESLNWFVVDHITYELIRRDGNYGIRRRDSKAPLLQRFIDIPAFPLKQDWIVSGVFTPYPGPEQRRIATACPGLELDEQLTGEVRFTLCDVEYVLKTSGSPDKGLHINFHDYTNGRTTATWRRLNLGLPDAQGHVIIDFNRTINYPFAFIPHATCPAPVPENVLPVELQAGERLPTQTLSDSGINTPVLFIDLSPEIEIGGVIDLWTELGLDVTLVNRDEPLPPLPGFAALVVFCWGCTSDIRTELIAEIVEMVSDAMATRIPVVAVGTATEMLTTAALDGPLTAGRITFEKTADSLGPIPLAVTDTVAEDRLFRNNISRLDPDGVGYIVIDRAEGEELPAGLNGDADREEARREAQRTFGAHEVAWRDLAERFARLLHTTM</sequence>
<name>A0A2N6PH17_9MICO</name>
<evidence type="ECO:0008006" key="4">
    <source>
        <dbReference type="Google" id="ProtNLM"/>
    </source>
</evidence>